<dbReference type="AlphaFoldDB" id="A0A168EAR2"/>
<organism evidence="1 2">
    <name type="scientific">Isoptericola dokdonensis DS-3</name>
    <dbReference type="NCBI Taxonomy" id="1300344"/>
    <lineage>
        <taxon>Bacteria</taxon>
        <taxon>Bacillati</taxon>
        <taxon>Actinomycetota</taxon>
        <taxon>Actinomycetes</taxon>
        <taxon>Micrococcales</taxon>
        <taxon>Promicromonosporaceae</taxon>
        <taxon>Isoptericola</taxon>
    </lineage>
</organism>
<dbReference type="KEGG" id="ido:I598_0222"/>
<dbReference type="RefSeq" id="WP_068200535.1">
    <property type="nucleotide sequence ID" value="NZ_CP014209.1"/>
</dbReference>
<evidence type="ECO:0000313" key="2">
    <source>
        <dbReference type="Proteomes" id="UP000076794"/>
    </source>
</evidence>
<sequence length="133" mass="14600">MTTSTLERTHLADLPPDDQFRLPGREGWCRVLSTTTETIYARDPRAGEISLDLADFGDAERADHTGMHQTSILRWHGGGWTHHQTCFIPQDWTQTNLRAAACPSPSSSKSRNSCPTTGGSACGLAHHMLVKEA</sequence>
<dbReference type="Proteomes" id="UP000076794">
    <property type="component" value="Chromosome"/>
</dbReference>
<name>A0A168EAR2_9MICO</name>
<accession>A0A168EAR2</accession>
<dbReference type="STRING" id="1300344.I598_0222"/>
<dbReference type="EMBL" id="CP014209">
    <property type="protein sequence ID" value="ANC29813.1"/>
    <property type="molecule type" value="Genomic_DNA"/>
</dbReference>
<gene>
    <name evidence="1" type="ORF">I598_0222</name>
</gene>
<keyword evidence="2" id="KW-1185">Reference proteome</keyword>
<protein>
    <submittedName>
        <fullName evidence="1">Uncharacterized protein</fullName>
    </submittedName>
</protein>
<reference evidence="1 2" key="1">
    <citation type="submission" date="2016-01" db="EMBL/GenBank/DDBJ databases">
        <title>Complete genome sequence of a soil Actinobacterium, Isoptericola dokdonensis DS-3.</title>
        <authorList>
            <person name="Kwon S.-K."/>
            <person name="Kim J.F."/>
        </authorList>
    </citation>
    <scope>NUCLEOTIDE SEQUENCE [LARGE SCALE GENOMIC DNA]</scope>
    <source>
        <strain evidence="1 2">DS-3</strain>
    </source>
</reference>
<proteinExistence type="predicted"/>
<dbReference type="PATRIC" id="fig|1300344.3.peg.217"/>
<evidence type="ECO:0000313" key="1">
    <source>
        <dbReference type="EMBL" id="ANC29813.1"/>
    </source>
</evidence>